<dbReference type="PANTHER" id="PTHR45953">
    <property type="entry name" value="IDURONATE 2-SULFATASE"/>
    <property type="match status" value="1"/>
</dbReference>
<organism evidence="5 6">
    <name type="scientific">Amphibacillus marinus</name>
    <dbReference type="NCBI Taxonomy" id="872970"/>
    <lineage>
        <taxon>Bacteria</taxon>
        <taxon>Bacillati</taxon>
        <taxon>Bacillota</taxon>
        <taxon>Bacilli</taxon>
        <taxon>Bacillales</taxon>
        <taxon>Bacillaceae</taxon>
        <taxon>Amphibacillus</taxon>
    </lineage>
</organism>
<keyword evidence="6" id="KW-1185">Reference proteome</keyword>
<evidence type="ECO:0000259" key="4">
    <source>
        <dbReference type="Pfam" id="PF00884"/>
    </source>
</evidence>
<reference evidence="5 6" key="1">
    <citation type="submission" date="2016-10" db="EMBL/GenBank/DDBJ databases">
        <authorList>
            <person name="de Groot N.N."/>
        </authorList>
    </citation>
    <scope>NUCLEOTIDE SEQUENCE [LARGE SCALE GENOMIC DNA]</scope>
    <source>
        <strain evidence="5 6">CGMCC 1.10434</strain>
    </source>
</reference>
<dbReference type="InterPro" id="IPR000917">
    <property type="entry name" value="Sulfatase_N"/>
</dbReference>
<dbReference type="PROSITE" id="PS00523">
    <property type="entry name" value="SULFATASE_1"/>
    <property type="match status" value="1"/>
</dbReference>
<keyword evidence="3" id="KW-0378">Hydrolase</keyword>
<dbReference type="Pfam" id="PF00884">
    <property type="entry name" value="Sulfatase"/>
    <property type="match status" value="1"/>
</dbReference>
<protein>
    <submittedName>
        <fullName evidence="5">Arylsulfatase A</fullName>
    </submittedName>
</protein>
<proteinExistence type="inferred from homology"/>
<keyword evidence="2" id="KW-0479">Metal-binding</keyword>
<dbReference type="RefSeq" id="WP_091500185.1">
    <property type="nucleotide sequence ID" value="NZ_FODJ01000016.1"/>
</dbReference>
<evidence type="ECO:0000313" key="5">
    <source>
        <dbReference type="EMBL" id="SEO89796.1"/>
    </source>
</evidence>
<name>A0A1H8TGB2_9BACI</name>
<dbReference type="GO" id="GO:0005737">
    <property type="term" value="C:cytoplasm"/>
    <property type="evidence" value="ECO:0007669"/>
    <property type="project" value="TreeGrafter"/>
</dbReference>
<dbReference type="Proteomes" id="UP000199300">
    <property type="component" value="Unassembled WGS sequence"/>
</dbReference>
<dbReference type="GO" id="GO:0008484">
    <property type="term" value="F:sulfuric ester hydrolase activity"/>
    <property type="evidence" value="ECO:0007669"/>
    <property type="project" value="TreeGrafter"/>
</dbReference>
<evidence type="ECO:0000256" key="1">
    <source>
        <dbReference type="ARBA" id="ARBA00008779"/>
    </source>
</evidence>
<dbReference type="InterPro" id="IPR024607">
    <property type="entry name" value="Sulfatase_CS"/>
</dbReference>
<evidence type="ECO:0000256" key="3">
    <source>
        <dbReference type="ARBA" id="ARBA00022801"/>
    </source>
</evidence>
<dbReference type="OrthoDB" id="9762324at2"/>
<evidence type="ECO:0000313" key="6">
    <source>
        <dbReference type="Proteomes" id="UP000199300"/>
    </source>
</evidence>
<dbReference type="SUPFAM" id="SSF53649">
    <property type="entry name" value="Alkaline phosphatase-like"/>
    <property type="match status" value="1"/>
</dbReference>
<accession>A0A1H8TGB2</accession>
<feature type="domain" description="Sulfatase N-terminal" evidence="4">
    <location>
        <begin position="4"/>
        <end position="293"/>
    </location>
</feature>
<comment type="similarity">
    <text evidence="1">Belongs to the sulfatase family.</text>
</comment>
<gene>
    <name evidence="5" type="ORF">SAMN04488134_11625</name>
</gene>
<dbReference type="EMBL" id="FODJ01000016">
    <property type="protein sequence ID" value="SEO89796.1"/>
    <property type="molecule type" value="Genomic_DNA"/>
</dbReference>
<dbReference type="InterPro" id="IPR017850">
    <property type="entry name" value="Alkaline_phosphatase_core_sf"/>
</dbReference>
<dbReference type="CDD" id="cd16027">
    <property type="entry name" value="SGSH"/>
    <property type="match status" value="1"/>
</dbReference>
<dbReference type="PANTHER" id="PTHR45953:SF1">
    <property type="entry name" value="IDURONATE 2-SULFATASE"/>
    <property type="match status" value="1"/>
</dbReference>
<dbReference type="STRING" id="872970.SAMN04488134_11625"/>
<evidence type="ECO:0000256" key="2">
    <source>
        <dbReference type="ARBA" id="ARBA00022723"/>
    </source>
</evidence>
<sequence>MKKNIIYIHTHDSGKVLSPYGYNVPTQSLQDFTKEATIFREAYCVGPTCSPSRSGLLTGMYPHSNGMYGLSQRGFKLHDYNQHLVNFLKKNDYHTALAGIQHEAGSYVDHEEGAKIIGYDQDISADNTSMPEEELVKWDYANAYKVKEWLEDYKQDKPFFLSYGLFSTHRKFPEQGHKNQEDINANYVMPPDPLAKERAIREDYTGYLKSASWFDESFKVVIKAIKENGFFENSIIIFTTDHGIAFPFNKCNLFDTGIGVSLIMRVPNSNMNGKEIDGLISQVDVFPTLCDLISLEKPSYLQGESFAEMFEEEDKSGREVIFSEINYHTSYEPARSVRTKRYKYIKFYDRDYLKINRTNIDNSISKEFYQKHDLENVEKPEEALYDLYYDPAETNNLIDHPDYHEPVEALRAELLKHQTETNDPILTGHFHVQEGWKINKRENYNPSSKDPNDFLNNGE</sequence>
<dbReference type="Gene3D" id="3.40.720.10">
    <property type="entry name" value="Alkaline Phosphatase, subunit A"/>
    <property type="match status" value="1"/>
</dbReference>
<dbReference type="AlphaFoldDB" id="A0A1H8TGB2"/>
<dbReference type="GO" id="GO:0046872">
    <property type="term" value="F:metal ion binding"/>
    <property type="evidence" value="ECO:0007669"/>
    <property type="project" value="UniProtKB-KW"/>
</dbReference>